<proteinExistence type="predicted"/>
<dbReference type="Proteomes" id="UP000286268">
    <property type="component" value="Chromosome"/>
</dbReference>
<keyword evidence="4" id="KW-1185">Reference proteome</keyword>
<dbReference type="KEGG" id="cmah:C1I91_07400"/>
<name>A0A410DQU8_9CLOT</name>
<dbReference type="OrthoDB" id="9773856at2"/>
<dbReference type="AlphaFoldDB" id="A0A410DQU8"/>
<keyword evidence="1" id="KW-0378">Hydrolase</keyword>
<dbReference type="EMBL" id="CP025746">
    <property type="protein sequence ID" value="QAA31474.1"/>
    <property type="molecule type" value="Genomic_DNA"/>
</dbReference>
<evidence type="ECO:0000313" key="4">
    <source>
        <dbReference type="Proteomes" id="UP000286268"/>
    </source>
</evidence>
<dbReference type="SUPFAM" id="SSF56300">
    <property type="entry name" value="Metallo-dependent phosphatases"/>
    <property type="match status" value="1"/>
</dbReference>
<organism evidence="3 4">
    <name type="scientific">Clostridium manihotivorum</name>
    <dbReference type="NCBI Taxonomy" id="2320868"/>
    <lineage>
        <taxon>Bacteria</taxon>
        <taxon>Bacillati</taxon>
        <taxon>Bacillota</taxon>
        <taxon>Clostridia</taxon>
        <taxon>Eubacteriales</taxon>
        <taxon>Clostridiaceae</taxon>
        <taxon>Clostridium</taxon>
    </lineage>
</organism>
<evidence type="ECO:0000313" key="3">
    <source>
        <dbReference type="EMBL" id="QAA31474.1"/>
    </source>
</evidence>
<gene>
    <name evidence="3" type="ORF">C1I91_07400</name>
</gene>
<dbReference type="InterPro" id="IPR004843">
    <property type="entry name" value="Calcineurin-like_PHP"/>
</dbReference>
<dbReference type="InterPro" id="IPR050535">
    <property type="entry name" value="DNA_Repair-Maintenance_Comp"/>
</dbReference>
<feature type="domain" description="Calcineurin-like phosphoesterase" evidence="2">
    <location>
        <begin position="4"/>
        <end position="197"/>
    </location>
</feature>
<dbReference type="InterPro" id="IPR029052">
    <property type="entry name" value="Metallo-depent_PP-like"/>
</dbReference>
<dbReference type="PANTHER" id="PTHR30337">
    <property type="entry name" value="COMPONENT OF ATP-DEPENDENT DSDNA EXONUCLEASE"/>
    <property type="match status" value="1"/>
</dbReference>
<dbReference type="RefSeq" id="WP_128212287.1">
    <property type="nucleotide sequence ID" value="NZ_CP025746.1"/>
</dbReference>
<dbReference type="Gene3D" id="3.60.21.10">
    <property type="match status" value="1"/>
</dbReference>
<keyword evidence="3" id="KW-0269">Exonuclease</keyword>
<dbReference type="InterPro" id="IPR041796">
    <property type="entry name" value="Mre11_N"/>
</dbReference>
<dbReference type="Pfam" id="PF00149">
    <property type="entry name" value="Metallophos"/>
    <property type="match status" value="1"/>
</dbReference>
<protein>
    <submittedName>
        <fullName evidence="3">DNA repair exonuclease</fullName>
    </submittedName>
</protein>
<keyword evidence="3" id="KW-0540">Nuclease</keyword>
<dbReference type="PANTHER" id="PTHR30337:SF7">
    <property type="entry name" value="PHOSPHOESTERASE"/>
    <property type="match status" value="1"/>
</dbReference>
<evidence type="ECO:0000259" key="2">
    <source>
        <dbReference type="Pfam" id="PF00149"/>
    </source>
</evidence>
<dbReference type="GO" id="GO:0004527">
    <property type="term" value="F:exonuclease activity"/>
    <property type="evidence" value="ECO:0007669"/>
    <property type="project" value="UniProtKB-KW"/>
</dbReference>
<sequence length="379" mass="43391">MNKIKILHCSDLHFDTPFSDLPIDVSEQRKEELQETFSSVIELASKESVDAVLLAGDIFDNLRVRKSTLDFLRKRFESIPNIDIFISPGNHDPINSRSFYKMIDWPSNVHIFDSGFSSYVIKDKNVVVYGAGFTTNYIKKSMLMDFKILEEHKNFIKLMVLHGEVAASNSLNEYNPITVEDIGNSSMNYVALGHKHQFSEIKRSRNTLYAYCGCPEGRGFDELGQKGIIIGEIGEGYSNLRFVPMNKRSYNIQNINVTNITNYEDIKIKVLEVINKDSREKDLYKIVLTGELEEEFNLDIEVLTNKLSEYFYFVKVEDSTKIKLNVNEVTVENSIKGIFAKKLMEKLGSCEEDEKDIYELALKFGIQSLSEGEIVIDDN</sequence>
<reference evidence="3 4" key="1">
    <citation type="submission" date="2018-01" db="EMBL/GenBank/DDBJ databases">
        <title>Genome Sequencing and Assembly of Anaerobacter polyendosporus strain CT4.</title>
        <authorList>
            <person name="Tachaapaikoon C."/>
            <person name="Sutheeworapong S."/>
            <person name="Jenjaroenpun P."/>
            <person name="Wongsurawat T."/>
            <person name="Nookeaw I."/>
            <person name="Cheawchanlertfa P."/>
            <person name="Kosugi A."/>
            <person name="Cheevadhanarak S."/>
            <person name="Ratanakhanokchai K."/>
        </authorList>
    </citation>
    <scope>NUCLEOTIDE SEQUENCE [LARGE SCALE GENOMIC DNA]</scope>
    <source>
        <strain evidence="3 4">CT4</strain>
    </source>
</reference>
<evidence type="ECO:0000256" key="1">
    <source>
        <dbReference type="ARBA" id="ARBA00022801"/>
    </source>
</evidence>
<accession>A0A410DQU8</accession>
<dbReference type="CDD" id="cd00840">
    <property type="entry name" value="MPP_Mre11_N"/>
    <property type="match status" value="1"/>
</dbReference>